<organism evidence="2 3">
    <name type="scientific">Arsukibacterium ikkense</name>
    <dbReference type="NCBI Taxonomy" id="336831"/>
    <lineage>
        <taxon>Bacteria</taxon>
        <taxon>Pseudomonadati</taxon>
        <taxon>Pseudomonadota</taxon>
        <taxon>Gammaproteobacteria</taxon>
        <taxon>Chromatiales</taxon>
        <taxon>Chromatiaceae</taxon>
        <taxon>Arsukibacterium</taxon>
    </lineage>
</organism>
<dbReference type="RefSeq" id="WP_046555638.1">
    <property type="nucleotide sequence ID" value="NZ_LAHO01000001.1"/>
</dbReference>
<keyword evidence="3" id="KW-1185">Reference proteome</keyword>
<keyword evidence="1" id="KW-0812">Transmembrane</keyword>
<name>A0A0M2VDC7_9GAMM</name>
<proteinExistence type="predicted"/>
<dbReference type="OrthoDB" id="8759010at2"/>
<reference evidence="2 3" key="1">
    <citation type="submission" date="2015-03" db="EMBL/GenBank/DDBJ databases">
        <title>Draft genome sequences of two protease-producing strains of Arsukibacterium isolated from two cold and alkaline environments.</title>
        <authorList>
            <person name="Lylloff J.E."/>
            <person name="Skov L.B."/>
            <person name="Jepsen M."/>
            <person name="Hallin P.F."/>
            <person name="Sorensen S.J."/>
            <person name="Stougaard P."/>
            <person name="Glaring M.A."/>
        </authorList>
    </citation>
    <scope>NUCLEOTIDE SEQUENCE [LARGE SCALE GENOMIC DNA]</scope>
    <source>
        <strain evidence="2 3">GCM72</strain>
    </source>
</reference>
<evidence type="ECO:0000313" key="2">
    <source>
        <dbReference type="EMBL" id="KKO47108.1"/>
    </source>
</evidence>
<sequence length="69" mass="7238">MALNALVKGPTDAKPLSKLVFYAKRARHASIKWSVTVVAAAGLASTVIGVAAAGMLMWWPRIDAVFGAL</sequence>
<evidence type="ECO:0000256" key="1">
    <source>
        <dbReference type="SAM" id="Phobius"/>
    </source>
</evidence>
<keyword evidence="1" id="KW-0472">Membrane</keyword>
<accession>A0A0M2VDC7</accession>
<dbReference type="AlphaFoldDB" id="A0A0M2VDC7"/>
<comment type="caution">
    <text evidence="2">The sequence shown here is derived from an EMBL/GenBank/DDBJ whole genome shotgun (WGS) entry which is preliminary data.</text>
</comment>
<dbReference type="Proteomes" id="UP000034228">
    <property type="component" value="Unassembled WGS sequence"/>
</dbReference>
<gene>
    <name evidence="2" type="ORF">WG68_00150</name>
</gene>
<feature type="transmembrane region" description="Helical" evidence="1">
    <location>
        <begin position="33"/>
        <end position="59"/>
    </location>
</feature>
<dbReference type="STRING" id="336831.WG68_00150"/>
<protein>
    <submittedName>
        <fullName evidence="2">Uncharacterized protein</fullName>
    </submittedName>
</protein>
<evidence type="ECO:0000313" key="3">
    <source>
        <dbReference type="Proteomes" id="UP000034228"/>
    </source>
</evidence>
<dbReference type="EMBL" id="LAHO01000001">
    <property type="protein sequence ID" value="KKO47108.1"/>
    <property type="molecule type" value="Genomic_DNA"/>
</dbReference>
<keyword evidence="1" id="KW-1133">Transmembrane helix</keyword>